<keyword evidence="3" id="KW-1185">Reference proteome</keyword>
<feature type="region of interest" description="Disordered" evidence="1">
    <location>
        <begin position="31"/>
        <end position="75"/>
    </location>
</feature>
<dbReference type="KEGG" id="tdl:TDEL_0G00760"/>
<name>G8ZYG8_TORDE</name>
<protein>
    <submittedName>
        <fullName evidence="2">Uncharacterized protein</fullName>
    </submittedName>
</protein>
<feature type="region of interest" description="Disordered" evidence="1">
    <location>
        <begin position="1"/>
        <end position="20"/>
    </location>
</feature>
<evidence type="ECO:0000313" key="3">
    <source>
        <dbReference type="Proteomes" id="UP000005627"/>
    </source>
</evidence>
<dbReference type="STRING" id="1076872.G8ZYG8"/>
<dbReference type="FunCoup" id="G8ZYG8">
    <property type="interactions" value="62"/>
</dbReference>
<organism evidence="2 3">
    <name type="scientific">Torulaspora delbrueckii</name>
    <name type="common">Yeast</name>
    <name type="synonym">Candida colliculosa</name>
    <dbReference type="NCBI Taxonomy" id="4950"/>
    <lineage>
        <taxon>Eukaryota</taxon>
        <taxon>Fungi</taxon>
        <taxon>Dikarya</taxon>
        <taxon>Ascomycota</taxon>
        <taxon>Saccharomycotina</taxon>
        <taxon>Saccharomycetes</taxon>
        <taxon>Saccharomycetales</taxon>
        <taxon>Saccharomycetaceae</taxon>
        <taxon>Torulaspora</taxon>
    </lineage>
</organism>
<sequence>MPHRRVAASSKLTPSMPLKMNAESCPNSFLNGAEPRERDILKSRRNRRLESSPIRDSFHMDKPTTAAPVNMSATQSASNTADFYSKLKGTPQSSSERVKNYCQPNESMLQQYTLMTYSSGPMMSSLYPNYNVSVPYLPSRYSPYFLQSKVNGSPVQALPKEKNNQSTTYHGQSFPAFFNPRTASNMPHKEKVNNWIENIPIFEIEGGTWESNCYDSNYSMNWEENEFDDSSKMNNISFITHDELLFLQGKKFESLVRKLYKSEYESRNSRNDPLLDNPTLTDFI</sequence>
<dbReference type="Proteomes" id="UP000005627">
    <property type="component" value="Chromosome 7"/>
</dbReference>
<dbReference type="OrthoDB" id="3981267at2759"/>
<dbReference type="RefSeq" id="XP_003682654.1">
    <property type="nucleotide sequence ID" value="XM_003682606.1"/>
</dbReference>
<dbReference type="AlphaFoldDB" id="G8ZYG8"/>
<gene>
    <name evidence="2" type="primary">TDEL0G00760</name>
    <name evidence="2" type="ORF">TDEL_0G00760</name>
</gene>
<dbReference type="EMBL" id="HE616748">
    <property type="protein sequence ID" value="CCE93443.1"/>
    <property type="molecule type" value="Genomic_DNA"/>
</dbReference>
<dbReference type="eggNOG" id="ENOG502S6B4">
    <property type="taxonomic scope" value="Eukaryota"/>
</dbReference>
<proteinExistence type="predicted"/>
<dbReference type="InParanoid" id="G8ZYG8"/>
<dbReference type="HOGENOM" id="CLU_980669_0_0_1"/>
<evidence type="ECO:0000313" key="2">
    <source>
        <dbReference type="EMBL" id="CCE93443.1"/>
    </source>
</evidence>
<reference evidence="2 3" key="1">
    <citation type="journal article" date="2011" name="Proc. Natl. Acad. Sci. U.S.A.">
        <title>Evolutionary erosion of yeast sex chromosomes by mating-type switching accidents.</title>
        <authorList>
            <person name="Gordon J.L."/>
            <person name="Armisen D."/>
            <person name="Proux-Wera E."/>
            <person name="Oheigeartaigh S.S."/>
            <person name="Byrne K.P."/>
            <person name="Wolfe K.H."/>
        </authorList>
    </citation>
    <scope>NUCLEOTIDE SEQUENCE [LARGE SCALE GENOMIC DNA]</scope>
    <source>
        <strain evidence="3">ATCC 10662 / CBS 1146 / NBRC 0425 / NCYC 2629 / NRRL Y-866</strain>
    </source>
</reference>
<accession>G8ZYG8</accession>
<dbReference type="GeneID" id="11504501"/>
<evidence type="ECO:0000256" key="1">
    <source>
        <dbReference type="SAM" id="MobiDB-lite"/>
    </source>
</evidence>